<keyword evidence="8" id="KW-1185">Reference proteome</keyword>
<feature type="binding site" evidence="5">
    <location>
        <position position="439"/>
    </location>
    <ligand>
        <name>Fe cation</name>
        <dbReference type="ChEBI" id="CHEBI:24875"/>
        <note>catalytic</note>
    </ligand>
</feature>
<dbReference type="EMBL" id="CP021748">
    <property type="protein sequence ID" value="ARX81853.1"/>
    <property type="molecule type" value="Genomic_DNA"/>
</dbReference>
<dbReference type="PANTHER" id="PTHR10543:SF89">
    <property type="entry name" value="CAROTENOID 9,10(9',10')-CLEAVAGE DIOXYGENASE 1"/>
    <property type="match status" value="1"/>
</dbReference>
<evidence type="ECO:0000256" key="4">
    <source>
        <dbReference type="ARBA" id="ARBA00023004"/>
    </source>
</evidence>
<keyword evidence="4 5" id="KW-0408">Iron</keyword>
<feature type="binding site" evidence="5">
    <location>
        <position position="196"/>
    </location>
    <ligand>
        <name>Fe cation</name>
        <dbReference type="ChEBI" id="CHEBI:24875"/>
        <note>catalytic</note>
    </ligand>
</feature>
<reference evidence="7 8" key="1">
    <citation type="submission" date="2017-05" db="EMBL/GenBank/DDBJ databases">
        <title>Streptomyces alboflavus Genome sequencing and assembly.</title>
        <authorList>
            <person name="Wang Y."/>
            <person name="Du B."/>
            <person name="Ding Y."/>
            <person name="Liu H."/>
            <person name="Hou Q."/>
            <person name="Liu K."/>
            <person name="Wang C."/>
            <person name="Yao L."/>
        </authorList>
    </citation>
    <scope>NUCLEOTIDE SEQUENCE [LARGE SCALE GENOMIC DNA]</scope>
    <source>
        <strain evidence="7 8">MDJK44</strain>
    </source>
</reference>
<protein>
    <recommendedName>
        <fullName evidence="6">Dioxygenase</fullName>
        <ecNumber evidence="6">1.13.11.-</ecNumber>
    </recommendedName>
</protein>
<dbReference type="GO" id="GO:0046872">
    <property type="term" value="F:metal ion binding"/>
    <property type="evidence" value="ECO:0007669"/>
    <property type="project" value="UniProtKB-KW"/>
</dbReference>
<dbReference type="STRING" id="67267.GCA_000716675_07012"/>
<accession>A0A1Z1W5X7</accession>
<gene>
    <name evidence="7" type="ORF">SMD44_01251</name>
</gene>
<organism evidence="7 8">
    <name type="scientific">Streptomyces alboflavus</name>
    <dbReference type="NCBI Taxonomy" id="67267"/>
    <lineage>
        <taxon>Bacteria</taxon>
        <taxon>Bacillati</taxon>
        <taxon>Actinomycetota</taxon>
        <taxon>Actinomycetes</taxon>
        <taxon>Kitasatosporales</taxon>
        <taxon>Streptomycetaceae</taxon>
        <taxon>Streptomyces</taxon>
    </lineage>
</organism>
<keyword evidence="3 6" id="KW-0560">Oxidoreductase</keyword>
<keyword evidence="6 7" id="KW-0223">Dioxygenase</keyword>
<dbReference type="RefSeq" id="WP_087883157.1">
    <property type="nucleotide sequence ID" value="NZ_CP021748.1"/>
</dbReference>
<proteinExistence type="inferred from homology"/>
<dbReference type="AlphaFoldDB" id="A0A1Z1W5X7"/>
<dbReference type="OrthoDB" id="6636843at2"/>
<dbReference type="InterPro" id="IPR004294">
    <property type="entry name" value="Carotenoid_Oase"/>
</dbReference>
<evidence type="ECO:0000313" key="7">
    <source>
        <dbReference type="EMBL" id="ARX81853.1"/>
    </source>
</evidence>
<evidence type="ECO:0000313" key="8">
    <source>
        <dbReference type="Proteomes" id="UP000195880"/>
    </source>
</evidence>
<dbReference type="EC" id="1.13.11.-" evidence="6"/>
<dbReference type="PANTHER" id="PTHR10543">
    <property type="entry name" value="BETA-CAROTENE DIOXYGENASE"/>
    <property type="match status" value="1"/>
</dbReference>
<dbReference type="GO" id="GO:0016121">
    <property type="term" value="P:carotene catabolic process"/>
    <property type="evidence" value="ECO:0007669"/>
    <property type="project" value="TreeGrafter"/>
</dbReference>
<dbReference type="GO" id="GO:0010436">
    <property type="term" value="F:carotenoid dioxygenase activity"/>
    <property type="evidence" value="ECO:0007669"/>
    <property type="project" value="TreeGrafter"/>
</dbReference>
<evidence type="ECO:0000256" key="6">
    <source>
        <dbReference type="RuleBase" id="RU364048"/>
    </source>
</evidence>
<dbReference type="KEGG" id="salf:SMD44_01251"/>
<comment type="cofactor">
    <cofactor evidence="5 6">
        <name>Fe(2+)</name>
        <dbReference type="ChEBI" id="CHEBI:29033"/>
    </cofactor>
    <text evidence="5 6">Binds 1 Fe(2+) ion per subunit.</text>
</comment>
<evidence type="ECO:0000256" key="1">
    <source>
        <dbReference type="ARBA" id="ARBA00006787"/>
    </source>
</evidence>
<sequence length="470" mass="50894">MTKKPYLTGHYTPVTDETTAHGLTVHGTLPPELNGRYFRNGHNPKPGITPTHWFKGSGMIHGVRLRDGRAEWYRNRWVHTPALDGVPYLGADGVPNLRASDAATHVIEHAGRILALQEANLPYELTPELDTVGAHDFGGRLKTAMTAHPKTDPATGELHFFGYGPFPPHLTYYVADAKGEIVRSEVVEGAGPSLMHDFGITERYVVWLDLPVVFNAEEHSGIPYRWSDTYTPRIGVMPRTGPATVRWFEVEPGVLLHVANAYEDERGRVVLTGPRYDRGAWEQTWKFWIGAPGHAPQPMVGAVGHRWTLDPATGTAVEEPVDDLTTEFPTVNEDVTGRFHRYSYAVAFPGPDLDEYAIVKHDLTAGSRELVPMGRGRMPGEAVFVPAEGATGEDEGYLLTVVSDLVEDASQLLVIDASAPGTGPLAVVELPRRVPSGIHGSWIADSDADAGAAADGAVDADALSTEGGAA</sequence>
<dbReference type="eggNOG" id="COG3670">
    <property type="taxonomic scope" value="Bacteria"/>
</dbReference>
<name>A0A1Z1W5X7_9ACTN</name>
<dbReference type="Proteomes" id="UP000195880">
    <property type="component" value="Chromosome"/>
</dbReference>
<evidence type="ECO:0000256" key="2">
    <source>
        <dbReference type="ARBA" id="ARBA00022723"/>
    </source>
</evidence>
<feature type="binding site" evidence="5">
    <location>
        <position position="148"/>
    </location>
    <ligand>
        <name>Fe cation</name>
        <dbReference type="ChEBI" id="CHEBI:24875"/>
        <note>catalytic</note>
    </ligand>
</feature>
<keyword evidence="2 5" id="KW-0479">Metal-binding</keyword>
<comment type="similarity">
    <text evidence="1 6">Belongs to the carotenoid oxygenase family.</text>
</comment>
<dbReference type="Pfam" id="PF03055">
    <property type="entry name" value="RPE65"/>
    <property type="match status" value="1"/>
</dbReference>
<evidence type="ECO:0000256" key="3">
    <source>
        <dbReference type="ARBA" id="ARBA00023002"/>
    </source>
</evidence>
<evidence type="ECO:0000256" key="5">
    <source>
        <dbReference type="PIRSR" id="PIRSR604294-1"/>
    </source>
</evidence>
<feature type="binding site" evidence="5">
    <location>
        <position position="257"/>
    </location>
    <ligand>
        <name>Fe cation</name>
        <dbReference type="ChEBI" id="CHEBI:24875"/>
        <note>catalytic</note>
    </ligand>
</feature>